<organism evidence="1 2">
    <name type="scientific">Nostoc flagelliforme FACHB-838</name>
    <dbReference type="NCBI Taxonomy" id="2692904"/>
    <lineage>
        <taxon>Bacteria</taxon>
        <taxon>Bacillati</taxon>
        <taxon>Cyanobacteriota</taxon>
        <taxon>Cyanophyceae</taxon>
        <taxon>Nostocales</taxon>
        <taxon>Nostocaceae</taxon>
        <taxon>Nostoc</taxon>
    </lineage>
</organism>
<keyword evidence="2" id="KW-1185">Reference proteome</keyword>
<dbReference type="RefSeq" id="WP_190941695.1">
    <property type="nucleotide sequence ID" value="NZ_JACJSI010000028.1"/>
</dbReference>
<evidence type="ECO:0000313" key="1">
    <source>
        <dbReference type="EMBL" id="MBD2530981.1"/>
    </source>
</evidence>
<dbReference type="EMBL" id="JACJSI010000028">
    <property type="protein sequence ID" value="MBD2530981.1"/>
    <property type="molecule type" value="Genomic_DNA"/>
</dbReference>
<protein>
    <submittedName>
        <fullName evidence="1">Uncharacterized protein</fullName>
    </submittedName>
</protein>
<proteinExistence type="predicted"/>
<sequence length="54" mass="6056">MALSISNLFDVGFYRAAHQDLAGFNDAQALSHFQSYGLRRSFILTADQFEFLPG</sequence>
<gene>
    <name evidence="1" type="ORF">H6G97_15895</name>
</gene>
<accession>A0ABR8DQ18</accession>
<evidence type="ECO:0000313" key="2">
    <source>
        <dbReference type="Proteomes" id="UP000623440"/>
    </source>
</evidence>
<dbReference type="Proteomes" id="UP000623440">
    <property type="component" value="Unassembled WGS sequence"/>
</dbReference>
<reference evidence="1 2" key="1">
    <citation type="journal article" date="2020" name="ISME J.">
        <title>Comparative genomics reveals insights into cyanobacterial evolution and habitat adaptation.</title>
        <authorList>
            <person name="Chen M.Y."/>
            <person name="Teng W.K."/>
            <person name="Zhao L."/>
            <person name="Hu C.X."/>
            <person name="Zhou Y.K."/>
            <person name="Han B.P."/>
            <person name="Song L.R."/>
            <person name="Shu W.S."/>
        </authorList>
    </citation>
    <scope>NUCLEOTIDE SEQUENCE [LARGE SCALE GENOMIC DNA]</scope>
    <source>
        <strain evidence="1 2">FACHB-838</strain>
    </source>
</reference>
<name>A0ABR8DQ18_9NOSO</name>
<comment type="caution">
    <text evidence="1">The sequence shown here is derived from an EMBL/GenBank/DDBJ whole genome shotgun (WGS) entry which is preliminary data.</text>
</comment>